<evidence type="ECO:0000256" key="7">
    <source>
        <dbReference type="ARBA" id="ARBA00022792"/>
    </source>
</evidence>
<name>A0A8H8P077_9AGAM</name>
<dbReference type="GO" id="GO:0005743">
    <property type="term" value="C:mitochondrial inner membrane"/>
    <property type="evidence" value="ECO:0007669"/>
    <property type="project" value="UniProtKB-SubCell"/>
</dbReference>
<dbReference type="GO" id="GO:0022900">
    <property type="term" value="P:electron transport chain"/>
    <property type="evidence" value="ECO:0007669"/>
    <property type="project" value="InterPro"/>
</dbReference>
<evidence type="ECO:0000256" key="2">
    <source>
        <dbReference type="ARBA" id="ARBA00004298"/>
    </source>
</evidence>
<comment type="subcellular location">
    <subcellularLocation>
        <location evidence="2">Mitochondrion inner membrane</location>
        <topology evidence="2">Single-pass membrane protein</topology>
        <orientation evidence="2">Matrix side</orientation>
    </subcellularLocation>
</comment>
<dbReference type="Proteomes" id="UP000650533">
    <property type="component" value="Chromosome 7"/>
</dbReference>
<evidence type="ECO:0000256" key="5">
    <source>
        <dbReference type="ARBA" id="ARBA00022660"/>
    </source>
</evidence>
<keyword evidence="6 12" id="KW-0812">Transmembrane</keyword>
<evidence type="ECO:0000313" key="14">
    <source>
        <dbReference type="Proteomes" id="UP000650533"/>
    </source>
</evidence>
<dbReference type="GO" id="GO:0032981">
    <property type="term" value="P:mitochondrial respiratory chain complex I assembly"/>
    <property type="evidence" value="ECO:0007669"/>
    <property type="project" value="TreeGrafter"/>
</dbReference>
<proteinExistence type="inferred from homology"/>
<gene>
    <name evidence="13" type="ORF">RhiXN_06550</name>
</gene>
<keyword evidence="4" id="KW-0813">Transport</keyword>
<dbReference type="AlphaFoldDB" id="A0A8H8P077"/>
<evidence type="ECO:0000256" key="10">
    <source>
        <dbReference type="ARBA" id="ARBA00023128"/>
    </source>
</evidence>
<evidence type="ECO:0000313" key="13">
    <source>
        <dbReference type="EMBL" id="QRW21561.1"/>
    </source>
</evidence>
<keyword evidence="10" id="KW-0496">Mitochondrion</keyword>
<dbReference type="RefSeq" id="XP_043181798.1">
    <property type="nucleotide sequence ID" value="XM_043326366.1"/>
</dbReference>
<dbReference type="InterPro" id="IPR012576">
    <property type="entry name" value="NDUFB3"/>
</dbReference>
<evidence type="ECO:0000256" key="11">
    <source>
        <dbReference type="ARBA" id="ARBA00023136"/>
    </source>
</evidence>
<dbReference type="PANTHER" id="PTHR15082">
    <property type="entry name" value="NADH-UBIQUINONE OXIDOREDUCTASE B12 SUBUNIT"/>
    <property type="match status" value="1"/>
</dbReference>
<accession>A0A8H8P077</accession>
<keyword evidence="9 12" id="KW-1133">Transmembrane helix</keyword>
<comment type="similarity">
    <text evidence="3">Belongs to the complex I NDUFB3 subunit family.</text>
</comment>
<evidence type="ECO:0000256" key="1">
    <source>
        <dbReference type="ARBA" id="ARBA00003195"/>
    </source>
</evidence>
<feature type="transmembrane region" description="Helical" evidence="12">
    <location>
        <begin position="68"/>
        <end position="92"/>
    </location>
</feature>
<dbReference type="Pfam" id="PF08122">
    <property type="entry name" value="NDUF_B12"/>
    <property type="match status" value="1"/>
</dbReference>
<evidence type="ECO:0000256" key="6">
    <source>
        <dbReference type="ARBA" id="ARBA00022692"/>
    </source>
</evidence>
<keyword evidence="13" id="KW-0830">Ubiquinone</keyword>
<dbReference type="EMBL" id="CP059664">
    <property type="protein sequence ID" value="QRW21561.1"/>
    <property type="molecule type" value="Genomic_DNA"/>
</dbReference>
<evidence type="ECO:0000256" key="8">
    <source>
        <dbReference type="ARBA" id="ARBA00022982"/>
    </source>
</evidence>
<comment type="function">
    <text evidence="1">Accessory subunit of the mitochondrial membrane respiratory chain NADH dehydrogenase (Complex I), that is believed not to be involved in catalysis. Complex I functions in the transfer of electrons from NADH to the respiratory chain. The immediate electron acceptor for the enzyme is believed to be ubiquinone.</text>
</comment>
<protein>
    <submittedName>
        <fullName evidence="13">NADH-ubiquinone oxidoreductase family protein</fullName>
    </submittedName>
</protein>
<feature type="transmembrane region" description="Helical" evidence="12">
    <location>
        <begin position="27"/>
        <end position="48"/>
    </location>
</feature>
<evidence type="ECO:0000256" key="9">
    <source>
        <dbReference type="ARBA" id="ARBA00022989"/>
    </source>
</evidence>
<sequence>MSEPLYRDPWAKREAWRKHPIFTTRNMFKNSLPGFGIAVVAFTAYVAAEKSVGGNTAARATGDVPTPLYLLFLPQCASAAVSAASVSGFYSLNAFMKDWTPNPSLHN</sequence>
<reference evidence="13" key="1">
    <citation type="submission" date="2020-05" db="EMBL/GenBank/DDBJ databases">
        <title>Evolutionary and genomic comparisons of hybrid uninucleate and nonhybrid Rhizoctonia fungi.</title>
        <authorList>
            <person name="Li C."/>
            <person name="Chen X."/>
        </authorList>
    </citation>
    <scope>NUCLEOTIDE SEQUENCE</scope>
    <source>
        <strain evidence="13">AG-1 IA</strain>
    </source>
</reference>
<keyword evidence="7" id="KW-0999">Mitochondrion inner membrane</keyword>
<keyword evidence="8" id="KW-0249">Electron transport</keyword>
<keyword evidence="5" id="KW-0679">Respiratory chain</keyword>
<evidence type="ECO:0000256" key="3">
    <source>
        <dbReference type="ARBA" id="ARBA00005667"/>
    </source>
</evidence>
<dbReference type="KEGG" id="rsx:RhiXN_06550"/>
<evidence type="ECO:0000256" key="12">
    <source>
        <dbReference type="SAM" id="Phobius"/>
    </source>
</evidence>
<dbReference type="PANTHER" id="PTHR15082:SF2">
    <property type="entry name" value="NADH DEHYDROGENASE [UBIQUINONE] 1 BETA SUBCOMPLEX SUBUNIT 3"/>
    <property type="match status" value="1"/>
</dbReference>
<organism evidence="13 14">
    <name type="scientific">Rhizoctonia solani</name>
    <dbReference type="NCBI Taxonomy" id="456999"/>
    <lineage>
        <taxon>Eukaryota</taxon>
        <taxon>Fungi</taxon>
        <taxon>Dikarya</taxon>
        <taxon>Basidiomycota</taxon>
        <taxon>Agaricomycotina</taxon>
        <taxon>Agaricomycetes</taxon>
        <taxon>Cantharellales</taxon>
        <taxon>Ceratobasidiaceae</taxon>
        <taxon>Rhizoctonia</taxon>
    </lineage>
</organism>
<evidence type="ECO:0000256" key="4">
    <source>
        <dbReference type="ARBA" id="ARBA00022448"/>
    </source>
</evidence>
<keyword evidence="11 12" id="KW-0472">Membrane</keyword>
<dbReference type="GeneID" id="67028829"/>